<dbReference type="InterPro" id="IPR025836">
    <property type="entry name" value="Zn_knuckle_CX2CX4HX4C"/>
</dbReference>
<organism evidence="2 3">
    <name type="scientific">Prunus yedoensis var. nudiflora</name>
    <dbReference type="NCBI Taxonomy" id="2094558"/>
    <lineage>
        <taxon>Eukaryota</taxon>
        <taxon>Viridiplantae</taxon>
        <taxon>Streptophyta</taxon>
        <taxon>Embryophyta</taxon>
        <taxon>Tracheophyta</taxon>
        <taxon>Spermatophyta</taxon>
        <taxon>Magnoliopsida</taxon>
        <taxon>eudicotyledons</taxon>
        <taxon>Gunneridae</taxon>
        <taxon>Pentapetalae</taxon>
        <taxon>rosids</taxon>
        <taxon>fabids</taxon>
        <taxon>Rosales</taxon>
        <taxon>Rosaceae</taxon>
        <taxon>Amygdaloideae</taxon>
        <taxon>Amygdaleae</taxon>
        <taxon>Prunus</taxon>
    </lineage>
</organism>
<comment type="caution">
    <text evidence="2">The sequence shown here is derived from an EMBL/GenBank/DDBJ whole genome shotgun (WGS) entry which is preliminary data.</text>
</comment>
<proteinExistence type="predicted"/>
<dbReference type="AlphaFoldDB" id="A0A314YC86"/>
<evidence type="ECO:0000259" key="1">
    <source>
        <dbReference type="Pfam" id="PF14392"/>
    </source>
</evidence>
<dbReference type="EMBL" id="PJQY01001523">
    <property type="protein sequence ID" value="PQQ01878.1"/>
    <property type="molecule type" value="Genomic_DNA"/>
</dbReference>
<name>A0A314YC86_PRUYE</name>
<reference evidence="2 3" key="1">
    <citation type="submission" date="2018-02" db="EMBL/GenBank/DDBJ databases">
        <title>Draft genome of wild Prunus yedoensis var. nudiflora.</title>
        <authorList>
            <person name="Baek S."/>
            <person name="Kim J.-H."/>
            <person name="Choi K."/>
            <person name="Kim G.-B."/>
            <person name="Cho A."/>
            <person name="Jang H."/>
            <person name="Shin C.-H."/>
            <person name="Yu H.-J."/>
            <person name="Mun J.-H."/>
        </authorList>
    </citation>
    <scope>NUCLEOTIDE SEQUENCE [LARGE SCALE GENOMIC DNA]</scope>
    <source>
        <strain evidence="3">cv. Jeju island</strain>
        <tissue evidence="2">Leaf</tissue>
    </source>
</reference>
<dbReference type="Proteomes" id="UP000250321">
    <property type="component" value="Unassembled WGS sequence"/>
</dbReference>
<evidence type="ECO:0000313" key="2">
    <source>
        <dbReference type="EMBL" id="PQQ01878.1"/>
    </source>
</evidence>
<gene>
    <name evidence="2" type="ORF">Pyn_09422</name>
</gene>
<protein>
    <recommendedName>
        <fullName evidence="1">Zinc knuckle CX2CX4HX4C domain-containing protein</fullName>
    </recommendedName>
</protein>
<sequence length="96" mass="10809">MRGTFVVFPGEGSWWIDFKYEFLPEYCFVCGCLGHLSRICLELRTEESGSSNAGSEALLAFAGLSPLQFDIWKLGDGDFLACWMALLPLYETQGWI</sequence>
<accession>A0A314YC86</accession>
<evidence type="ECO:0000313" key="3">
    <source>
        <dbReference type="Proteomes" id="UP000250321"/>
    </source>
</evidence>
<dbReference type="OrthoDB" id="966987at2759"/>
<feature type="domain" description="Zinc knuckle CX2CX4HX4C" evidence="1">
    <location>
        <begin position="7"/>
        <end position="41"/>
    </location>
</feature>
<keyword evidence="3" id="KW-1185">Reference proteome</keyword>
<dbReference type="Pfam" id="PF14392">
    <property type="entry name" value="zf-CCHC_4"/>
    <property type="match status" value="1"/>
</dbReference>